<accession>A0A6G5QFU6</accession>
<reference evidence="2 3" key="1">
    <citation type="submission" date="2016-07" db="EMBL/GenBank/DDBJ databases">
        <title>Comparative genomics of the Campylobacter concisus group.</title>
        <authorList>
            <person name="Miller W.G."/>
            <person name="Yee E."/>
            <person name="Chapman M.H."/>
            <person name="Huynh S."/>
            <person name="Bono J.L."/>
            <person name="On S.L.W."/>
            <person name="StLeger J."/>
            <person name="Foster G."/>
            <person name="Parker C.T."/>
        </authorList>
    </citation>
    <scope>NUCLEOTIDE SEQUENCE [LARGE SCALE GENOMIC DNA]</scope>
    <source>
        <strain evidence="2 3">CCUG 21559</strain>
    </source>
</reference>
<evidence type="ECO:0000313" key="3">
    <source>
        <dbReference type="Proteomes" id="UP000503264"/>
    </source>
</evidence>
<dbReference type="Proteomes" id="UP000503264">
    <property type="component" value="Chromosome"/>
</dbReference>
<dbReference type="RefSeq" id="WP_171993621.1">
    <property type="nucleotide sequence ID" value="NZ_CP012542.1"/>
</dbReference>
<dbReference type="Pfam" id="PF01755">
    <property type="entry name" value="Glyco_transf_25"/>
    <property type="match status" value="1"/>
</dbReference>
<keyword evidence="3" id="KW-1185">Reference proteome</keyword>
<organism evidence="2 3">
    <name type="scientific">Campylobacter mucosalis CCUG 21559</name>
    <dbReference type="NCBI Taxonomy" id="1032067"/>
    <lineage>
        <taxon>Bacteria</taxon>
        <taxon>Pseudomonadati</taxon>
        <taxon>Campylobacterota</taxon>
        <taxon>Epsilonproteobacteria</taxon>
        <taxon>Campylobacterales</taxon>
        <taxon>Campylobacteraceae</taxon>
        <taxon>Campylobacter</taxon>
    </lineage>
</organism>
<keyword evidence="2" id="KW-0808">Transferase</keyword>
<protein>
    <submittedName>
        <fullName evidence="2">Glycosyltransferase, family 25</fullName>
    </submittedName>
</protein>
<sequence length="250" mass="28676">MQVYLISLQKDELRREALKNRFKNYDNFKIINGVDARDFNLNEYYKIALKSFMSYKRLLSPAEIGCALSHKKAYEEFLKSGDDFGLIFEDDVIGDDFGIKKADDYAKLIPKDAILILGGQDGLDGRFSAFGKRIKDELFLVSKHSFGSIYRAACYIVTKQSASALLKTQENAPCTADLWSYLLSKDNLKMYFADIFAHPTDLSTSNLEGERLDRTALYKIGFKEYLATLKFLLFSRLEAVFLGYERIFKK</sequence>
<dbReference type="GO" id="GO:0016740">
    <property type="term" value="F:transferase activity"/>
    <property type="evidence" value="ECO:0007669"/>
    <property type="project" value="UniProtKB-KW"/>
</dbReference>
<dbReference type="AlphaFoldDB" id="A0A6G5QFU6"/>
<gene>
    <name evidence="2" type="ORF">CMUC_0715</name>
</gene>
<proteinExistence type="predicted"/>
<dbReference type="EMBL" id="CP012542">
    <property type="protein sequence ID" value="QCD44512.1"/>
    <property type="molecule type" value="Genomic_DNA"/>
</dbReference>
<name>A0A6G5QFU6_9BACT</name>
<evidence type="ECO:0000259" key="1">
    <source>
        <dbReference type="Pfam" id="PF01755"/>
    </source>
</evidence>
<feature type="domain" description="Glycosyl transferase family 25" evidence="1">
    <location>
        <begin position="2"/>
        <end position="177"/>
    </location>
</feature>
<dbReference type="InterPro" id="IPR002654">
    <property type="entry name" value="Glyco_trans_25"/>
</dbReference>
<evidence type="ECO:0000313" key="2">
    <source>
        <dbReference type="EMBL" id="QCD44512.1"/>
    </source>
</evidence>
<dbReference type="CDD" id="cd06532">
    <property type="entry name" value="Glyco_transf_25"/>
    <property type="match status" value="1"/>
</dbReference>